<evidence type="ECO:0000256" key="2">
    <source>
        <dbReference type="ARBA" id="ARBA00008163"/>
    </source>
</evidence>
<comment type="similarity">
    <text evidence="2">Belongs to the OmpP1/FadL family.</text>
</comment>
<keyword evidence="7" id="KW-0998">Cell outer membrane</keyword>
<dbReference type="EMBL" id="VMRY01000040">
    <property type="protein sequence ID" value="TVT54706.1"/>
    <property type="molecule type" value="Genomic_DNA"/>
</dbReference>
<proteinExistence type="inferred from homology"/>
<feature type="signal peptide" evidence="8">
    <location>
        <begin position="1"/>
        <end position="20"/>
    </location>
</feature>
<evidence type="ECO:0000313" key="9">
    <source>
        <dbReference type="EMBL" id="TVT54706.1"/>
    </source>
</evidence>
<comment type="subcellular location">
    <subcellularLocation>
        <location evidence="1">Cell outer membrane</location>
        <topology evidence="1">Multi-pass membrane protein</topology>
    </subcellularLocation>
</comment>
<organism evidence="9 10">
    <name type="scientific">Sedimenticola thiotaurini</name>
    <dbReference type="NCBI Taxonomy" id="1543721"/>
    <lineage>
        <taxon>Bacteria</taxon>
        <taxon>Pseudomonadati</taxon>
        <taxon>Pseudomonadota</taxon>
        <taxon>Gammaproteobacteria</taxon>
        <taxon>Chromatiales</taxon>
        <taxon>Sedimenticolaceae</taxon>
        <taxon>Sedimenticola</taxon>
    </lineage>
</organism>
<dbReference type="AlphaFoldDB" id="A0A558D135"/>
<evidence type="ECO:0000256" key="5">
    <source>
        <dbReference type="ARBA" id="ARBA00022729"/>
    </source>
</evidence>
<dbReference type="InterPro" id="IPR005017">
    <property type="entry name" value="OMPP1/FadL/TodX"/>
</dbReference>
<name>A0A558D135_9GAMM</name>
<feature type="chain" id="PRO_5021827921" evidence="8">
    <location>
        <begin position="21"/>
        <end position="411"/>
    </location>
</feature>
<accession>A0A558D135</accession>
<evidence type="ECO:0000256" key="6">
    <source>
        <dbReference type="ARBA" id="ARBA00023136"/>
    </source>
</evidence>
<dbReference type="Pfam" id="PF03349">
    <property type="entry name" value="Toluene_X"/>
    <property type="match status" value="1"/>
</dbReference>
<comment type="caution">
    <text evidence="9">The sequence shown here is derived from an EMBL/GenBank/DDBJ whole genome shotgun (WGS) entry which is preliminary data.</text>
</comment>
<dbReference type="PANTHER" id="PTHR35093">
    <property type="entry name" value="OUTER MEMBRANE PROTEIN NMB0088-RELATED"/>
    <property type="match status" value="1"/>
</dbReference>
<evidence type="ECO:0000256" key="3">
    <source>
        <dbReference type="ARBA" id="ARBA00022452"/>
    </source>
</evidence>
<protein>
    <submittedName>
        <fullName evidence="9">Transporter</fullName>
    </submittedName>
</protein>
<dbReference type="GO" id="GO:0015483">
    <property type="term" value="F:long-chain fatty acid transporting porin activity"/>
    <property type="evidence" value="ECO:0007669"/>
    <property type="project" value="TreeGrafter"/>
</dbReference>
<evidence type="ECO:0000256" key="7">
    <source>
        <dbReference type="ARBA" id="ARBA00023237"/>
    </source>
</evidence>
<dbReference type="SUPFAM" id="SSF56935">
    <property type="entry name" value="Porins"/>
    <property type="match status" value="1"/>
</dbReference>
<keyword evidence="4" id="KW-0812">Transmembrane</keyword>
<sequence>MKKLALISAVSLTVSGQAMAAAYKLPENSINGTALSAAYVANAHGADAAYYNPAAMVFNDGGATLEASLTGIHLSSMDYTGAGGSDSSKKENFLIPTFHYVSPAMGNARFGLSVVTPAGLTKRWAGVGASTAEEFTLKTVEINPTAAYKFNDQFSVAAGARVIYSKGIVKSGLPAAGFRDMEGDSFDFGYNLALLFKPTNALSLAATYRSKIDLTVEGNARVGFTAGPTTMYNGDVSVLVPVPAALNLAVAYDVTPDTTVELVFERTYWSAYDQLDFNYSVNLATIHAGLAAYDNPSIKNWSDSNTYRIGVSHKLNNKWDLMAGFAYDKSPVDKRYVGFELPDTDAKIFSVGAKYQYSDKMTIGAAFLYDKKDTLTLTPADGNTGSGGAFTTATVEDAAAYLFTVGLDYKF</sequence>
<dbReference type="PANTHER" id="PTHR35093:SF8">
    <property type="entry name" value="OUTER MEMBRANE PROTEIN NMB0088-RELATED"/>
    <property type="match status" value="1"/>
</dbReference>
<keyword evidence="3" id="KW-1134">Transmembrane beta strand</keyword>
<evidence type="ECO:0000256" key="1">
    <source>
        <dbReference type="ARBA" id="ARBA00004571"/>
    </source>
</evidence>
<evidence type="ECO:0000256" key="4">
    <source>
        <dbReference type="ARBA" id="ARBA00022692"/>
    </source>
</evidence>
<keyword evidence="6" id="KW-0472">Membrane</keyword>
<dbReference type="GO" id="GO:0009279">
    <property type="term" value="C:cell outer membrane"/>
    <property type="evidence" value="ECO:0007669"/>
    <property type="project" value="UniProtKB-SubCell"/>
</dbReference>
<gene>
    <name evidence="9" type="ORF">FHK82_09315</name>
</gene>
<reference evidence="9 10" key="1">
    <citation type="submission" date="2019-07" db="EMBL/GenBank/DDBJ databases">
        <title>The pathways for chlorine oxyanion respiration interact through the shared metabolite chlorate.</title>
        <authorList>
            <person name="Barnum T.P."/>
            <person name="Cheng Y."/>
            <person name="Hill K.A."/>
            <person name="Lucas L.N."/>
            <person name="Carlson H.K."/>
            <person name="Coates J.D."/>
        </authorList>
    </citation>
    <scope>NUCLEOTIDE SEQUENCE [LARGE SCALE GENOMIC DNA]</scope>
    <source>
        <strain evidence="9">BK-3</strain>
    </source>
</reference>
<dbReference type="Proteomes" id="UP000317355">
    <property type="component" value="Unassembled WGS sequence"/>
</dbReference>
<dbReference type="Gene3D" id="2.40.160.60">
    <property type="entry name" value="Outer membrane protein transport protein (OMPP1/FadL/TodX)"/>
    <property type="match status" value="1"/>
</dbReference>
<evidence type="ECO:0000313" key="10">
    <source>
        <dbReference type="Proteomes" id="UP000317355"/>
    </source>
</evidence>
<evidence type="ECO:0000256" key="8">
    <source>
        <dbReference type="SAM" id="SignalP"/>
    </source>
</evidence>
<keyword evidence="5 8" id="KW-0732">Signal</keyword>